<gene>
    <name evidence="1" type="ORF">WI372_11965</name>
</gene>
<dbReference type="EMBL" id="JBBHLI010000006">
    <property type="protein sequence ID" value="MEK9501698.1"/>
    <property type="molecule type" value="Genomic_DNA"/>
</dbReference>
<reference evidence="1 2" key="1">
    <citation type="submission" date="2024-02" db="EMBL/GenBank/DDBJ databases">
        <title>A novel Gemmatimonadota bacterium.</title>
        <authorList>
            <person name="Du Z.-J."/>
            <person name="Ye Y.-Q."/>
        </authorList>
    </citation>
    <scope>NUCLEOTIDE SEQUENCE [LARGE SCALE GENOMIC DNA]</scope>
    <source>
        <strain evidence="1 2">DH-20</strain>
    </source>
</reference>
<evidence type="ECO:0000313" key="1">
    <source>
        <dbReference type="EMBL" id="MEK9501698.1"/>
    </source>
</evidence>
<proteinExistence type="predicted"/>
<dbReference type="Proteomes" id="UP001484239">
    <property type="component" value="Unassembled WGS sequence"/>
</dbReference>
<accession>A0ABU9EC49</accession>
<comment type="caution">
    <text evidence="1">The sequence shown here is derived from an EMBL/GenBank/DDBJ whole genome shotgun (WGS) entry which is preliminary data.</text>
</comment>
<dbReference type="RefSeq" id="WP_405287091.1">
    <property type="nucleotide sequence ID" value="NZ_JBBHLI010000006.1"/>
</dbReference>
<sequence>MGGTGVEPGDAVAVAVEVEVAGAVTVSAGLGVAPTARPFAVKKMTDASRSMQIDMPRSCTAW</sequence>
<name>A0ABU9EC49_9BACT</name>
<keyword evidence="2" id="KW-1185">Reference proteome</keyword>
<evidence type="ECO:0000313" key="2">
    <source>
        <dbReference type="Proteomes" id="UP001484239"/>
    </source>
</evidence>
<organism evidence="1 2">
    <name type="scientific">Gaopeijia maritima</name>
    <dbReference type="NCBI Taxonomy" id="3119007"/>
    <lineage>
        <taxon>Bacteria</taxon>
        <taxon>Pseudomonadati</taxon>
        <taxon>Gemmatimonadota</taxon>
        <taxon>Longimicrobiia</taxon>
        <taxon>Gaopeijiales</taxon>
        <taxon>Gaopeijiaceae</taxon>
        <taxon>Gaopeijia</taxon>
    </lineage>
</organism>
<protein>
    <submittedName>
        <fullName evidence="1">Uncharacterized protein</fullName>
    </submittedName>
</protein>